<dbReference type="EMBL" id="AP026978">
    <property type="protein sequence ID" value="BDU00978.1"/>
    <property type="molecule type" value="Genomic_DNA"/>
</dbReference>
<proteinExistence type="predicted"/>
<protein>
    <submittedName>
        <fullName evidence="1">Uncharacterized protein</fullName>
    </submittedName>
</protein>
<organism evidence="1 2">
    <name type="scientific">Nocardia sputorum</name>
    <dbReference type="NCBI Taxonomy" id="2984338"/>
    <lineage>
        <taxon>Bacteria</taxon>
        <taxon>Bacillati</taxon>
        <taxon>Actinomycetota</taxon>
        <taxon>Actinomycetes</taxon>
        <taxon>Mycobacteriales</taxon>
        <taxon>Nocardiaceae</taxon>
        <taxon>Nocardia</taxon>
    </lineage>
</organism>
<evidence type="ECO:0000313" key="1">
    <source>
        <dbReference type="EMBL" id="BDU00978.1"/>
    </source>
</evidence>
<accession>A0ABN6U6S2</accession>
<name>A0ABN6U6S2_9NOCA</name>
<sequence>MPYYPNLATILIHTRDVDGHAIIVSTDGQHLRVLLRDRDEPDDDWRYADLDAHTADALATVLSGHARPRPQRRGGWWRRLGGGR</sequence>
<dbReference type="RefSeq" id="WP_281873959.1">
    <property type="nucleotide sequence ID" value="NZ_AP026978.1"/>
</dbReference>
<gene>
    <name evidence="1" type="ORF">IFM12276_40060</name>
</gene>
<dbReference type="Proteomes" id="UP001317870">
    <property type="component" value="Chromosome"/>
</dbReference>
<reference evidence="1 2" key="1">
    <citation type="submission" date="2022-11" db="EMBL/GenBank/DDBJ databases">
        <title>Genome Sequencing of Nocardia sp. ON39_IFM12276 and assembly.</title>
        <authorList>
            <person name="Shimojima M."/>
            <person name="Toyokawa M."/>
            <person name="Uesaka K."/>
        </authorList>
    </citation>
    <scope>NUCLEOTIDE SEQUENCE [LARGE SCALE GENOMIC DNA]</scope>
    <source>
        <strain evidence="1 2">IFM 12276</strain>
    </source>
</reference>
<evidence type="ECO:0000313" key="2">
    <source>
        <dbReference type="Proteomes" id="UP001317870"/>
    </source>
</evidence>
<keyword evidence="2" id="KW-1185">Reference proteome</keyword>